<dbReference type="PROSITE" id="PS50879">
    <property type="entry name" value="RNASE_H_1"/>
    <property type="match status" value="1"/>
</dbReference>
<dbReference type="InterPro" id="IPR053151">
    <property type="entry name" value="RNase_H-like"/>
</dbReference>
<reference evidence="2 3" key="1">
    <citation type="submission" date="2023-10" db="EMBL/GenBank/DDBJ databases">
        <title>The complete genome sequence of Methanoculleus palmolei DSM 4273.</title>
        <authorList>
            <person name="Lai S.-J."/>
            <person name="You Y.-T."/>
            <person name="Chen S.-C."/>
        </authorList>
    </citation>
    <scope>NUCLEOTIDE SEQUENCE [LARGE SCALE GENOMIC DNA]</scope>
    <source>
        <strain evidence="2 3">DSM 4273</strain>
    </source>
</reference>
<sequence length="146" mass="16632">MYSRIYTDGACRGNPGDSAWAYVRFDSFDAFSRVMQDSGYIGVATNNEAEYWGIIHALRSLAEHDPRKNVALYSDSQVAIRQITGESVCTCRTHLRLRELIADLVQQIGHERVRFCHVRRTEPGVQIADRLCNQTLDRVLTGTPWQ</sequence>
<dbReference type="EMBL" id="CP137641">
    <property type="protein sequence ID" value="WOX54844.1"/>
    <property type="molecule type" value="Genomic_DNA"/>
</dbReference>
<protein>
    <submittedName>
        <fullName evidence="2">Ribonuclease HI family protein</fullName>
        <ecNumber evidence="2">3.1.26.4</ecNumber>
    </submittedName>
</protein>
<dbReference type="AlphaFoldDB" id="A0ABD8A5L0"/>
<accession>A0ABD8A5L0</accession>
<name>A0ABD8A5L0_9EURY</name>
<dbReference type="InterPro" id="IPR012337">
    <property type="entry name" value="RNaseH-like_sf"/>
</dbReference>
<dbReference type="InterPro" id="IPR002156">
    <property type="entry name" value="RNaseH_domain"/>
</dbReference>
<dbReference type="SUPFAM" id="SSF53098">
    <property type="entry name" value="Ribonuclease H-like"/>
    <property type="match status" value="1"/>
</dbReference>
<dbReference type="Gene3D" id="3.30.420.10">
    <property type="entry name" value="Ribonuclease H-like superfamily/Ribonuclease H"/>
    <property type="match status" value="1"/>
</dbReference>
<dbReference type="EC" id="3.1.26.4" evidence="2"/>
<gene>
    <name evidence="2" type="ORF">R6Y95_05055</name>
</gene>
<organism evidence="2 3">
    <name type="scientific">Methanoculleus palmolei</name>
    <dbReference type="NCBI Taxonomy" id="72612"/>
    <lineage>
        <taxon>Archaea</taxon>
        <taxon>Methanobacteriati</taxon>
        <taxon>Methanobacteriota</taxon>
        <taxon>Stenosarchaea group</taxon>
        <taxon>Methanomicrobia</taxon>
        <taxon>Methanomicrobiales</taxon>
        <taxon>Methanomicrobiaceae</taxon>
        <taxon>Methanoculleus</taxon>
    </lineage>
</organism>
<proteinExistence type="predicted"/>
<keyword evidence="2" id="KW-0378">Hydrolase</keyword>
<dbReference type="Proteomes" id="UP001626603">
    <property type="component" value="Chromosome"/>
</dbReference>
<evidence type="ECO:0000313" key="2">
    <source>
        <dbReference type="EMBL" id="WOX54844.1"/>
    </source>
</evidence>
<evidence type="ECO:0000313" key="3">
    <source>
        <dbReference type="Proteomes" id="UP001626603"/>
    </source>
</evidence>
<keyword evidence="3" id="KW-1185">Reference proteome</keyword>
<dbReference type="InterPro" id="IPR036397">
    <property type="entry name" value="RNaseH_sf"/>
</dbReference>
<dbReference type="PANTHER" id="PTHR47723">
    <property type="entry name" value="OS05G0353850 PROTEIN"/>
    <property type="match status" value="1"/>
</dbReference>
<feature type="domain" description="RNase H type-1" evidence="1">
    <location>
        <begin position="1"/>
        <end position="137"/>
    </location>
</feature>
<dbReference type="Pfam" id="PF00075">
    <property type="entry name" value="RNase_H"/>
    <property type="match status" value="1"/>
</dbReference>
<evidence type="ECO:0000259" key="1">
    <source>
        <dbReference type="PROSITE" id="PS50879"/>
    </source>
</evidence>
<dbReference type="GO" id="GO:0004523">
    <property type="term" value="F:RNA-DNA hybrid ribonuclease activity"/>
    <property type="evidence" value="ECO:0007669"/>
    <property type="project" value="UniProtKB-EC"/>
</dbReference>
<dbReference type="CDD" id="cd09279">
    <property type="entry name" value="RNase_HI_like"/>
    <property type="match status" value="1"/>
</dbReference>
<dbReference type="PANTHER" id="PTHR47723:SF19">
    <property type="entry name" value="POLYNUCLEOTIDYL TRANSFERASE, RIBONUCLEASE H-LIKE SUPERFAMILY PROTEIN"/>
    <property type="match status" value="1"/>
</dbReference>